<dbReference type="InterPro" id="IPR002110">
    <property type="entry name" value="Ankyrin_rpt"/>
</dbReference>
<keyword evidence="2 3" id="KW-0040">ANK repeat</keyword>
<evidence type="ECO:0000256" key="2">
    <source>
        <dbReference type="ARBA" id="ARBA00023043"/>
    </source>
</evidence>
<name>A0A7S1EPD3_9RHOD</name>
<evidence type="ECO:0000256" key="1">
    <source>
        <dbReference type="ARBA" id="ARBA00022737"/>
    </source>
</evidence>
<gene>
    <name evidence="4" type="ORF">TOLI1172_LOCUS362</name>
</gene>
<dbReference type="SUPFAM" id="SSF48403">
    <property type="entry name" value="Ankyrin repeat"/>
    <property type="match status" value="1"/>
</dbReference>
<dbReference type="Gene3D" id="1.25.40.20">
    <property type="entry name" value="Ankyrin repeat-containing domain"/>
    <property type="match status" value="1"/>
</dbReference>
<organism evidence="4">
    <name type="scientific">Timspurckia oligopyrenoides</name>
    <dbReference type="NCBI Taxonomy" id="708627"/>
    <lineage>
        <taxon>Eukaryota</taxon>
        <taxon>Rhodophyta</taxon>
        <taxon>Bangiophyceae</taxon>
        <taxon>Porphyridiales</taxon>
        <taxon>Porphyridiaceae</taxon>
        <taxon>Timspurckia</taxon>
    </lineage>
</organism>
<dbReference type="EMBL" id="HBFP01000487">
    <property type="protein sequence ID" value="CAD8815974.1"/>
    <property type="molecule type" value="Transcribed_RNA"/>
</dbReference>
<dbReference type="PANTHER" id="PTHR24173:SF74">
    <property type="entry name" value="ANKYRIN REPEAT DOMAIN-CONTAINING PROTEIN 16"/>
    <property type="match status" value="1"/>
</dbReference>
<dbReference type="Pfam" id="PF00023">
    <property type="entry name" value="Ank"/>
    <property type="match status" value="1"/>
</dbReference>
<dbReference type="PROSITE" id="PS50088">
    <property type="entry name" value="ANK_REPEAT"/>
    <property type="match status" value="1"/>
</dbReference>
<sequence length="233" mass="26447">MTPELCDAIQSGHLSNVQLLCTLHTVRSKINQFSFIYHSGTQKTPLGLAIEYKNVEIIQVLIQSRADIHSIYVKVIENEHGAQWTALGLAFQKGNQEIIRVLVHSEADVEQFYDTANQHEEWTALALSVQMNRRNFPSNQVHSLRQQQSIQLTFGDDQPTLIVFLQKMTIGSIVSVSQMHIVNVLVILNASKRILIDFIMDSPLPSVICRVRKSIAETLQRMFAPRDVVKDEK</sequence>
<keyword evidence="1" id="KW-0677">Repeat</keyword>
<dbReference type="AlphaFoldDB" id="A0A7S1EPD3"/>
<evidence type="ECO:0000256" key="3">
    <source>
        <dbReference type="PROSITE-ProRule" id="PRU00023"/>
    </source>
</evidence>
<accession>A0A7S1EPD3</accession>
<protein>
    <submittedName>
        <fullName evidence="4">Uncharacterized protein</fullName>
    </submittedName>
</protein>
<feature type="repeat" description="ANK" evidence="3">
    <location>
        <begin position="41"/>
        <end position="73"/>
    </location>
</feature>
<dbReference type="SMART" id="SM00248">
    <property type="entry name" value="ANK"/>
    <property type="match status" value="2"/>
</dbReference>
<dbReference type="InterPro" id="IPR036770">
    <property type="entry name" value="Ankyrin_rpt-contain_sf"/>
</dbReference>
<reference evidence="4" key="1">
    <citation type="submission" date="2021-01" db="EMBL/GenBank/DDBJ databases">
        <authorList>
            <person name="Corre E."/>
            <person name="Pelletier E."/>
            <person name="Niang G."/>
            <person name="Scheremetjew M."/>
            <person name="Finn R."/>
            <person name="Kale V."/>
            <person name="Holt S."/>
            <person name="Cochrane G."/>
            <person name="Meng A."/>
            <person name="Brown T."/>
            <person name="Cohen L."/>
        </authorList>
    </citation>
    <scope>NUCLEOTIDE SEQUENCE</scope>
    <source>
        <strain evidence="4">CCMP3278</strain>
    </source>
</reference>
<dbReference type="PANTHER" id="PTHR24173">
    <property type="entry name" value="ANKYRIN REPEAT CONTAINING"/>
    <property type="match status" value="1"/>
</dbReference>
<evidence type="ECO:0000313" key="4">
    <source>
        <dbReference type="EMBL" id="CAD8815974.1"/>
    </source>
</evidence>
<proteinExistence type="predicted"/>